<feature type="non-terminal residue" evidence="1">
    <location>
        <position position="54"/>
    </location>
</feature>
<evidence type="ECO:0008006" key="2">
    <source>
        <dbReference type="Google" id="ProtNLM"/>
    </source>
</evidence>
<protein>
    <recommendedName>
        <fullName evidence="2">Holin</fullName>
    </recommendedName>
</protein>
<sequence>MKPGLKTTEFWMTMAFHASAAALVALGQVDAQWAVAASGIVQAIYSFSRGYAKK</sequence>
<organism evidence="1">
    <name type="scientific">marine sediment metagenome</name>
    <dbReference type="NCBI Taxonomy" id="412755"/>
    <lineage>
        <taxon>unclassified sequences</taxon>
        <taxon>metagenomes</taxon>
        <taxon>ecological metagenomes</taxon>
    </lineage>
</organism>
<dbReference type="AlphaFoldDB" id="X0Z422"/>
<proteinExistence type="predicted"/>
<accession>X0Z422</accession>
<reference evidence="1" key="1">
    <citation type="journal article" date="2014" name="Front. Microbiol.">
        <title>High frequency of phylogenetically diverse reductive dehalogenase-homologous genes in deep subseafloor sedimentary metagenomes.</title>
        <authorList>
            <person name="Kawai M."/>
            <person name="Futagami T."/>
            <person name="Toyoda A."/>
            <person name="Takaki Y."/>
            <person name="Nishi S."/>
            <person name="Hori S."/>
            <person name="Arai W."/>
            <person name="Tsubouchi T."/>
            <person name="Morono Y."/>
            <person name="Uchiyama I."/>
            <person name="Ito T."/>
            <person name="Fujiyama A."/>
            <person name="Inagaki F."/>
            <person name="Takami H."/>
        </authorList>
    </citation>
    <scope>NUCLEOTIDE SEQUENCE</scope>
    <source>
        <strain evidence="1">Expedition CK06-06</strain>
    </source>
</reference>
<comment type="caution">
    <text evidence="1">The sequence shown here is derived from an EMBL/GenBank/DDBJ whole genome shotgun (WGS) entry which is preliminary data.</text>
</comment>
<evidence type="ECO:0000313" key="1">
    <source>
        <dbReference type="EMBL" id="GAG43316.1"/>
    </source>
</evidence>
<gene>
    <name evidence="1" type="ORF">S01H1_81519</name>
</gene>
<name>X0Z422_9ZZZZ</name>
<dbReference type="EMBL" id="BARS01055168">
    <property type="protein sequence ID" value="GAG43316.1"/>
    <property type="molecule type" value="Genomic_DNA"/>
</dbReference>